<accession>A0A8H6M516</accession>
<dbReference type="SUPFAM" id="SSF52047">
    <property type="entry name" value="RNI-like"/>
    <property type="match status" value="1"/>
</dbReference>
<name>A0A8H6M516_9AGAR</name>
<dbReference type="AlphaFoldDB" id="A0A8H6M516"/>
<dbReference type="EMBL" id="JACGCI010000028">
    <property type="protein sequence ID" value="KAF6755943.1"/>
    <property type="molecule type" value="Genomic_DNA"/>
</dbReference>
<dbReference type="OrthoDB" id="3055769at2759"/>
<dbReference type="InterPro" id="IPR032675">
    <property type="entry name" value="LRR_dom_sf"/>
</dbReference>
<evidence type="ECO:0008006" key="3">
    <source>
        <dbReference type="Google" id="ProtNLM"/>
    </source>
</evidence>
<evidence type="ECO:0000313" key="2">
    <source>
        <dbReference type="Proteomes" id="UP000521943"/>
    </source>
</evidence>
<keyword evidence="2" id="KW-1185">Reference proteome</keyword>
<reference evidence="1 2" key="1">
    <citation type="submission" date="2020-07" db="EMBL/GenBank/DDBJ databases">
        <title>Comparative genomics of pyrophilous fungi reveals a link between fire events and developmental genes.</title>
        <authorList>
            <consortium name="DOE Joint Genome Institute"/>
            <person name="Steindorff A.S."/>
            <person name="Carver A."/>
            <person name="Calhoun S."/>
            <person name="Stillman K."/>
            <person name="Liu H."/>
            <person name="Lipzen A."/>
            <person name="Pangilinan J."/>
            <person name="Labutti K."/>
            <person name="Bruns T.D."/>
            <person name="Grigoriev I.V."/>
        </authorList>
    </citation>
    <scope>NUCLEOTIDE SEQUENCE [LARGE SCALE GENOMIC DNA]</scope>
    <source>
        <strain evidence="1 2">CBS 144469</strain>
    </source>
</reference>
<proteinExistence type="predicted"/>
<evidence type="ECO:0000313" key="1">
    <source>
        <dbReference type="EMBL" id="KAF6755943.1"/>
    </source>
</evidence>
<comment type="caution">
    <text evidence="1">The sequence shown here is derived from an EMBL/GenBank/DDBJ whole genome shotgun (WGS) entry which is preliminary data.</text>
</comment>
<dbReference type="Gene3D" id="3.80.10.10">
    <property type="entry name" value="Ribonuclease Inhibitor"/>
    <property type="match status" value="1"/>
</dbReference>
<sequence length="582" mass="65329">MATNRSAQVELDKEIARLANDLLQLKRRRNALSPISQLPTEVLSRILYQVLDPTKPQKRTPDFIPLCHVSATWRATVLSTPEIWTTLRLARVLRSKMAILMWKNSCEFITDLEYEGPGGDICDKDTSPCFPWILKCAMPKLRRVALYGSARQLGGLIPRMSGSYEALQELKIVHEGPRWGNLTKKLAIQRVPNLRRLELIGAGIERWSFQQLQPTALTHLVLGNLKCGPEEHMFNVLDFIAEAPQLSTLHVMFRTTEEDWEDHAYPTRNQSIALPSLKSFELGCGNITLLNLYMKTLSIPEPTALSRIKIECYGAIAPKHTEDLLSSWRNMHASTGDLVSPQQLTITEGDILDIWREPTTPAIGASMKSTSSSCSKDSQITPWVSCEGFPLLGLVRGTDLTTRQMWSLDNLVVLDNHSRFTSCAEWGLFSSLPNIQAIHLFCSGLSGHWNRMRYPSCSTFLQALRGELGRDGRSDDTDEVAGKLRRLQDNPFPALCAIVFAAAANLLDDKTELSQEFIMSLQTWNANRAIRDGKPGFKLPIFELRMDTTLYGKFEEQLQEYRASFSSVAPNGVASISSCCRN</sequence>
<organism evidence="1 2">
    <name type="scientific">Ephemerocybe angulata</name>
    <dbReference type="NCBI Taxonomy" id="980116"/>
    <lineage>
        <taxon>Eukaryota</taxon>
        <taxon>Fungi</taxon>
        <taxon>Dikarya</taxon>
        <taxon>Basidiomycota</taxon>
        <taxon>Agaricomycotina</taxon>
        <taxon>Agaricomycetes</taxon>
        <taxon>Agaricomycetidae</taxon>
        <taxon>Agaricales</taxon>
        <taxon>Agaricineae</taxon>
        <taxon>Psathyrellaceae</taxon>
        <taxon>Ephemerocybe</taxon>
    </lineage>
</organism>
<protein>
    <recommendedName>
        <fullName evidence="3">F-box domain-containing protein</fullName>
    </recommendedName>
</protein>
<gene>
    <name evidence="1" type="ORF">DFP72DRAFT_1169378</name>
</gene>
<dbReference type="Proteomes" id="UP000521943">
    <property type="component" value="Unassembled WGS sequence"/>
</dbReference>